<evidence type="ECO:0000313" key="13">
    <source>
        <dbReference type="Proteomes" id="UP000265643"/>
    </source>
</evidence>
<dbReference type="EMBL" id="BHGK01000001">
    <property type="protein sequence ID" value="GCA65658.1"/>
    <property type="molecule type" value="Genomic_DNA"/>
</dbReference>
<dbReference type="CDD" id="cd00773">
    <property type="entry name" value="HisRS-like_core"/>
    <property type="match status" value="1"/>
</dbReference>
<dbReference type="PIRSF" id="PIRSF001549">
    <property type="entry name" value="His-tRNA_synth"/>
    <property type="match status" value="1"/>
</dbReference>
<sequence length="424" mass="48500">MFYYDKVKGLLSVMKQLLHTPEGVRDIYNQECAKKLAVQDKLHEMFHLYGYHDIQTPTFEYFDVFRKEIGTISSRELYKFFDREGNTLVLRPDITPSIARAAATLYEQETMPIRLCYIGNTFINHSSYLGRLKENTQMGAELLGVDSVEADVEMIAMMIDGLKKTGLEDFQVSIGHVDFIQGLLDETGFEEEELDQLIELINNRNYFGVDEIMEASSVRGSVRDAFRILPKLTGDVDVLEQAADIAPTVNAGLAIEHLRKMYEMLKMYGVEKYITFDLSLQGSYGYYTGIVFRAYTYGTGDAVVRGGRYDHLVEKFGKSTPSIGFAILLDELMNALNRQKINIDCGYTTLIVYTEKTYKWAVALAKDFRGKGKRVEILKRTEEDTKEAYLEYGKRRQVISILWLQEDKKILMTNVLTGEEKLIG</sequence>
<dbReference type="PROSITE" id="PS50862">
    <property type="entry name" value="AA_TRNA_LIGASE_II"/>
    <property type="match status" value="1"/>
</dbReference>
<evidence type="ECO:0000313" key="12">
    <source>
        <dbReference type="EMBL" id="GCA65658.1"/>
    </source>
</evidence>
<evidence type="ECO:0000256" key="6">
    <source>
        <dbReference type="ARBA" id="ARBA00022605"/>
    </source>
</evidence>
<dbReference type="UniPathway" id="UPA00031">
    <property type="reaction ID" value="UER00006"/>
</dbReference>
<dbReference type="InterPro" id="IPR004517">
    <property type="entry name" value="HisZ"/>
</dbReference>
<evidence type="ECO:0000256" key="3">
    <source>
        <dbReference type="ARBA" id="ARBA00005539"/>
    </source>
</evidence>
<feature type="binding site" evidence="10">
    <location>
        <begin position="286"/>
        <end position="287"/>
    </location>
    <ligand>
        <name>L-histidine</name>
        <dbReference type="ChEBI" id="CHEBI:57595"/>
    </ligand>
</feature>
<keyword evidence="12" id="KW-0328">Glycosyltransferase</keyword>
<dbReference type="InterPro" id="IPR045864">
    <property type="entry name" value="aa-tRNA-synth_II/BPL/LPL"/>
</dbReference>
<feature type="binding site" evidence="10">
    <location>
        <position position="141"/>
    </location>
    <ligand>
        <name>L-histidine</name>
        <dbReference type="ChEBI" id="CHEBI:57595"/>
    </ligand>
</feature>
<dbReference type="GO" id="GO:0005737">
    <property type="term" value="C:cytoplasm"/>
    <property type="evidence" value="ECO:0007669"/>
    <property type="project" value="UniProtKB-SubCell"/>
</dbReference>
<name>A0A391P4K9_9FIRM</name>
<comment type="subunit">
    <text evidence="9">Heteromultimer composed of HisG and HisZ subunits.</text>
</comment>
<dbReference type="GO" id="GO:0000105">
    <property type="term" value="P:L-histidine biosynthetic process"/>
    <property type="evidence" value="ECO:0007669"/>
    <property type="project" value="UniProtKB-UniRule"/>
</dbReference>
<accession>A0A391P4K9</accession>
<evidence type="ECO:0000256" key="1">
    <source>
        <dbReference type="ARBA" id="ARBA00004496"/>
    </source>
</evidence>
<dbReference type="AlphaFoldDB" id="A0A391P4K9"/>
<proteinExistence type="inferred from homology"/>
<gene>
    <name evidence="9 12" type="primary">hisZ</name>
    <name evidence="12" type="ORF">KGMB01110_00940</name>
</gene>
<dbReference type="Proteomes" id="UP000265643">
    <property type="component" value="Unassembled WGS sequence"/>
</dbReference>
<dbReference type="SUPFAM" id="SSF55681">
    <property type="entry name" value="Class II aaRS and biotin synthetases"/>
    <property type="match status" value="1"/>
</dbReference>
<keyword evidence="5 9" id="KW-0963">Cytoplasm</keyword>
<comment type="similarity">
    <text evidence="3 9">Belongs to the class-II aminoacyl-tRNA synthetase family. HisZ subfamily.</text>
</comment>
<organism evidence="12 13">
    <name type="scientific">Mediterraneibacter butyricigenes</name>
    <dbReference type="NCBI Taxonomy" id="2316025"/>
    <lineage>
        <taxon>Bacteria</taxon>
        <taxon>Bacillati</taxon>
        <taxon>Bacillota</taxon>
        <taxon>Clostridia</taxon>
        <taxon>Lachnospirales</taxon>
        <taxon>Lachnospiraceae</taxon>
        <taxon>Mediterraneibacter</taxon>
    </lineage>
</organism>
<evidence type="ECO:0000256" key="9">
    <source>
        <dbReference type="HAMAP-Rule" id="MF_00125"/>
    </source>
</evidence>
<evidence type="ECO:0000256" key="4">
    <source>
        <dbReference type="ARBA" id="ARBA00020397"/>
    </source>
</evidence>
<feature type="domain" description="Aminoacyl-transfer RNA synthetases class-II family profile" evidence="11">
    <location>
        <begin position="38"/>
        <end position="336"/>
    </location>
</feature>
<evidence type="ECO:0000256" key="8">
    <source>
        <dbReference type="ARBA" id="ARBA00025246"/>
    </source>
</evidence>
<dbReference type="NCBIfam" id="TIGR00443">
    <property type="entry name" value="hisZ_biosyn_reg"/>
    <property type="match status" value="1"/>
</dbReference>
<dbReference type="PANTHER" id="PTHR43707">
    <property type="entry name" value="HISTIDYL-TRNA SYNTHETASE"/>
    <property type="match status" value="1"/>
</dbReference>
<dbReference type="GO" id="GO:0140096">
    <property type="term" value="F:catalytic activity, acting on a protein"/>
    <property type="evidence" value="ECO:0007669"/>
    <property type="project" value="UniProtKB-ARBA"/>
</dbReference>
<keyword evidence="6 9" id="KW-0028">Amino-acid biosynthesis</keyword>
<dbReference type="GO" id="GO:0004821">
    <property type="term" value="F:histidine-tRNA ligase activity"/>
    <property type="evidence" value="ECO:0007669"/>
    <property type="project" value="TreeGrafter"/>
</dbReference>
<keyword evidence="12" id="KW-0808">Transferase</keyword>
<comment type="subcellular location">
    <subcellularLocation>
        <location evidence="1 9">Cytoplasm</location>
    </subcellularLocation>
</comment>
<dbReference type="GO" id="GO:0016757">
    <property type="term" value="F:glycosyltransferase activity"/>
    <property type="evidence" value="ECO:0007669"/>
    <property type="project" value="UniProtKB-KW"/>
</dbReference>
<evidence type="ECO:0000256" key="7">
    <source>
        <dbReference type="ARBA" id="ARBA00023102"/>
    </source>
</evidence>
<evidence type="ECO:0000256" key="10">
    <source>
        <dbReference type="PIRSR" id="PIRSR001549-1"/>
    </source>
</evidence>
<dbReference type="InterPro" id="IPR004516">
    <property type="entry name" value="HisRS/HisZ"/>
</dbReference>
<comment type="miscellaneous">
    <text evidence="9">This function is generally fulfilled by the C-terminal part of HisG, which is missing in some bacteria such as this one.</text>
</comment>
<protein>
    <recommendedName>
        <fullName evidence="4 9">ATP phosphoribosyltransferase regulatory subunit</fullName>
    </recommendedName>
</protein>
<reference evidence="13" key="1">
    <citation type="submission" date="2018-09" db="EMBL/GenBank/DDBJ databases">
        <title>Draft Genome Sequence of Mediterraneibacter sp. KCTC 15684.</title>
        <authorList>
            <person name="Kim J.S."/>
            <person name="Han K.I."/>
            <person name="Suh M.K."/>
            <person name="Lee K.C."/>
            <person name="Eom M.K."/>
            <person name="Lee J.H."/>
            <person name="Park S.H."/>
            <person name="Kang S.W."/>
            <person name="Park J.E."/>
            <person name="Oh B.S."/>
            <person name="Yu S.Y."/>
            <person name="Choi S.H."/>
            <person name="Lee D.H."/>
            <person name="Yoon H."/>
            <person name="Kim B."/>
            <person name="Yang S.J."/>
            <person name="Lee J.S."/>
        </authorList>
    </citation>
    <scope>NUCLEOTIDE SEQUENCE [LARGE SCALE GENOMIC DNA]</scope>
    <source>
        <strain evidence="13">KCTC 15684</strain>
    </source>
</reference>
<keyword evidence="13" id="KW-1185">Reference proteome</keyword>
<dbReference type="GO" id="GO:0006427">
    <property type="term" value="P:histidyl-tRNA aminoacylation"/>
    <property type="evidence" value="ECO:0007669"/>
    <property type="project" value="TreeGrafter"/>
</dbReference>
<feature type="binding site" evidence="10">
    <location>
        <position position="137"/>
    </location>
    <ligand>
        <name>L-histidine</name>
        <dbReference type="ChEBI" id="CHEBI:57595"/>
    </ligand>
</feature>
<evidence type="ECO:0000256" key="5">
    <source>
        <dbReference type="ARBA" id="ARBA00022490"/>
    </source>
</evidence>
<dbReference type="HAMAP" id="MF_00125">
    <property type="entry name" value="HisZ"/>
    <property type="match status" value="1"/>
</dbReference>
<evidence type="ECO:0000256" key="2">
    <source>
        <dbReference type="ARBA" id="ARBA00004667"/>
    </source>
</evidence>
<dbReference type="InterPro" id="IPR041715">
    <property type="entry name" value="HisRS-like_core"/>
</dbReference>
<dbReference type="InterPro" id="IPR006195">
    <property type="entry name" value="aa-tRNA-synth_II"/>
</dbReference>
<evidence type="ECO:0000259" key="11">
    <source>
        <dbReference type="PROSITE" id="PS50862"/>
    </source>
</evidence>
<comment type="function">
    <text evidence="8 9">Required for the first step of histidine biosynthesis. May allow the feedback regulation of ATP phosphoribosyltransferase activity by histidine.</text>
</comment>
<dbReference type="PANTHER" id="PTHR43707:SF6">
    <property type="entry name" value="ATP PHOSPHORIBOSYLTRANSFERASE REGULATORY SUBUNIT"/>
    <property type="match status" value="1"/>
</dbReference>
<dbReference type="Gene3D" id="3.30.930.10">
    <property type="entry name" value="Bira Bifunctional Protein, Domain 2"/>
    <property type="match status" value="1"/>
</dbReference>
<comment type="pathway">
    <text evidence="2 9">Amino-acid biosynthesis; L-histidine biosynthesis; L-histidine from 5-phospho-alpha-D-ribose 1-diphosphate: step 1/9.</text>
</comment>
<comment type="caution">
    <text evidence="12">The sequence shown here is derived from an EMBL/GenBank/DDBJ whole genome shotgun (WGS) entry which is preliminary data.</text>
</comment>
<feature type="binding site" evidence="10">
    <location>
        <begin position="93"/>
        <end position="95"/>
    </location>
    <ligand>
        <name>L-histidine</name>
        <dbReference type="ChEBI" id="CHEBI:57595"/>
    </ligand>
</feature>
<keyword evidence="7 9" id="KW-0368">Histidine biosynthesis</keyword>
<dbReference type="Pfam" id="PF13393">
    <property type="entry name" value="tRNA-synt_His"/>
    <property type="match status" value="1"/>
</dbReference>